<organism evidence="4 5">
    <name type="scientific">Candidatus Magnetoglobus multicellularis str. Araruama</name>
    <dbReference type="NCBI Taxonomy" id="890399"/>
    <lineage>
        <taxon>Bacteria</taxon>
        <taxon>Pseudomonadati</taxon>
        <taxon>Thermodesulfobacteriota</taxon>
        <taxon>Desulfobacteria</taxon>
        <taxon>Desulfobacterales</taxon>
        <taxon>Desulfobacteraceae</taxon>
        <taxon>Candidatus Magnetoglobus</taxon>
    </lineage>
</organism>
<dbReference type="AlphaFoldDB" id="A0A1V1PA80"/>
<name>A0A1V1PA80_9BACT</name>
<dbReference type="NCBIfam" id="NF041518">
    <property type="entry name" value="choice_anch_Q"/>
    <property type="match status" value="1"/>
</dbReference>
<gene>
    <name evidence="4" type="ORF">OMM_02323</name>
</gene>
<reference evidence="5" key="1">
    <citation type="submission" date="2012-11" db="EMBL/GenBank/DDBJ databases">
        <authorList>
            <person name="Lucero-Rivera Y.E."/>
            <person name="Tovar-Ramirez D."/>
        </authorList>
    </citation>
    <scope>NUCLEOTIDE SEQUENCE [LARGE SCALE GENOMIC DNA]</scope>
    <source>
        <strain evidence="5">Araruama</strain>
    </source>
</reference>
<dbReference type="SUPFAM" id="SSF51126">
    <property type="entry name" value="Pectin lyase-like"/>
    <property type="match status" value="1"/>
</dbReference>
<feature type="chain" id="PRO_5010728383" evidence="1">
    <location>
        <begin position="23"/>
        <end position="1155"/>
    </location>
</feature>
<dbReference type="Pfam" id="PF07603">
    <property type="entry name" value="Lcl_C"/>
    <property type="match status" value="2"/>
</dbReference>
<dbReference type="InterPro" id="IPR011050">
    <property type="entry name" value="Pectin_lyase_fold/virulence"/>
</dbReference>
<accession>A0A1V1PA80</accession>
<dbReference type="InterPro" id="IPR013783">
    <property type="entry name" value="Ig-like_fold"/>
</dbReference>
<feature type="domain" description="Lcl C-terminal" evidence="2">
    <location>
        <begin position="70"/>
        <end position="188"/>
    </location>
</feature>
<evidence type="ECO:0000259" key="3">
    <source>
        <dbReference type="Pfam" id="PF19190"/>
    </source>
</evidence>
<dbReference type="Gene3D" id="2.60.120.200">
    <property type="match status" value="1"/>
</dbReference>
<dbReference type="EMBL" id="ATBP01000240">
    <property type="protein sequence ID" value="ETR71666.1"/>
    <property type="molecule type" value="Genomic_DNA"/>
</dbReference>
<keyword evidence="1" id="KW-0732">Signal</keyword>
<evidence type="ECO:0000313" key="5">
    <source>
        <dbReference type="Proteomes" id="UP000189670"/>
    </source>
</evidence>
<dbReference type="PANTHER" id="PTHR35812:SF1">
    <property type="entry name" value="LIPOPROTEIN"/>
    <property type="match status" value="1"/>
</dbReference>
<dbReference type="Gene3D" id="2.60.40.10">
    <property type="entry name" value="Immunoglobulins"/>
    <property type="match status" value="1"/>
</dbReference>
<dbReference type="SUPFAM" id="SSF49899">
    <property type="entry name" value="Concanavalin A-like lectins/glucanases"/>
    <property type="match status" value="1"/>
</dbReference>
<evidence type="ECO:0000313" key="4">
    <source>
        <dbReference type="EMBL" id="ETR71666.1"/>
    </source>
</evidence>
<dbReference type="InterPro" id="IPR059226">
    <property type="entry name" value="Choice_anch_Q_dom"/>
</dbReference>
<evidence type="ECO:0000259" key="2">
    <source>
        <dbReference type="Pfam" id="PF07603"/>
    </source>
</evidence>
<evidence type="ECO:0000256" key="1">
    <source>
        <dbReference type="SAM" id="SignalP"/>
    </source>
</evidence>
<dbReference type="Pfam" id="PF19190">
    <property type="entry name" value="BACON_2"/>
    <property type="match status" value="1"/>
</dbReference>
<sequence>MKINKFLICIGLILLFSTSANAWRIPDSGQTLSFSSTFGEDADYTINQSQYVKLDAEGQPLPLSATQWTMVRDDITGLIWEIKTNDLSKAEKYNWQDSESFIDILNNNALGGYTDWRLPSIHELSSLLKLNGSSCMDSQFFPNYQELYYWTSVPSQVAPEYLAWGISFENGNMENLLKSSPHFVRAVRGEPMSATHYNCINDNQTVTDTRTGLMWLRTGPETPMDWQSAISWCESLTHAGYTDWRLPHKESMRSLIDYKLKEPASDILLYHRMTPSIYWTASGDEQMHSQAWAFNMGTGNSELVLQSHDAYFFAVRGGQSLGEDSIIINSPVQGSHWQAGDIMHIQWDTQQFSGPVLISLSRKGGENYSYINISDETENDGHYEWIVTGPHSVNCVIHIVSTQNPSIKGQTGLFSIHDIQTGCIVHYSFNQNFFDISTNQNHAQNHGIAFDDDIMGNKSYAALLNASSYLDLKSVKNNIATHSLSFSFWIKPQSPEQTTMQTLFHLYQDSEPNDNRIALKSNSLVFEMNHQGQEISVISPPYISKNNWKHIVITINHDILTFFINAIQVTRVRQTELSNFYTQVFSHCRLGSAEGNSYSGTLDDFRMYDHLLSKEEIHALWMYKELQVSHTFKYLPSASGSDAVTIYNTGANDLNWTAHSSSDWLTIKQGQNGSNFGRVQFDYSDNLGPRRTAFITIVPTNVQNKPIKIEIVQQDYEIQVPKDFSTLQDAIDAASSGSIIRFSDGKYNMSGTIDKQLTFISENGHLHTSISGSFTISNTEFFIDGFTFENATSHALDIQNSTGSIANCIIKNSQAHGISCNNTRVQLNNIQITGNALSGIDADHCSLTIIHATIADNDSYGLNAIVSNVDISNSIVWNNQIAVSNTSAEIRYSDIQGGFTGDGNIDADPLFLNPLNNKYMLKDDSPCLDIGDDNGVPFEDILGNPRPKPAGSKPDLGSYENVNGKKEMYVFFPPDAQTYCPTENASVNIIWDASSENSFYQFSLFKETMDKDNLSYQDWSQYPYVFLSPDMFDPGYTYYWQVDHLPIDSESSPLTGYFHISSNCNESVHSRTGFGAFIIGFVVAPDHLKLKRVNIGGSQCQITRLPGLGIFVEPCVNHSREVFFPNTSLPRTKIKCNPYWYTRLMYWHNLGWYHW</sequence>
<dbReference type="Proteomes" id="UP000189670">
    <property type="component" value="Unassembled WGS sequence"/>
</dbReference>
<dbReference type="Pfam" id="PF13385">
    <property type="entry name" value="Laminin_G_3"/>
    <property type="match status" value="1"/>
</dbReference>
<feature type="domain" description="BACON" evidence="3">
    <location>
        <begin position="637"/>
        <end position="698"/>
    </location>
</feature>
<comment type="caution">
    <text evidence="4">The sequence shown here is derived from an EMBL/GenBank/DDBJ whole genome shotgun (WGS) entry which is preliminary data.</text>
</comment>
<dbReference type="InterPro" id="IPR011460">
    <property type="entry name" value="Lcl_C"/>
</dbReference>
<dbReference type="InterPro" id="IPR013320">
    <property type="entry name" value="ConA-like_dom_sf"/>
</dbReference>
<dbReference type="Gene3D" id="2.160.20.10">
    <property type="entry name" value="Single-stranded right-handed beta-helix, Pectin lyase-like"/>
    <property type="match status" value="1"/>
</dbReference>
<proteinExistence type="predicted"/>
<dbReference type="InterPro" id="IPR012334">
    <property type="entry name" value="Pectin_lyas_fold"/>
</dbReference>
<dbReference type="PANTHER" id="PTHR35812">
    <property type="entry name" value="LIPOPROTEIN"/>
    <property type="match status" value="1"/>
</dbReference>
<protein>
    <submittedName>
        <fullName evidence="4">Uncharacterized protein</fullName>
    </submittedName>
</protein>
<feature type="signal peptide" evidence="1">
    <location>
        <begin position="1"/>
        <end position="22"/>
    </location>
</feature>
<feature type="domain" description="Lcl C-terminal" evidence="2">
    <location>
        <begin position="204"/>
        <end position="316"/>
    </location>
</feature>
<dbReference type="InterPro" id="IPR024361">
    <property type="entry name" value="BACON"/>
</dbReference>